<dbReference type="Pfam" id="PF13622">
    <property type="entry name" value="4HBT_3"/>
    <property type="match status" value="1"/>
</dbReference>
<dbReference type="RefSeq" id="WP_090422159.1">
    <property type="nucleotide sequence ID" value="NZ_CTEC01000002.1"/>
</dbReference>
<evidence type="ECO:0000259" key="1">
    <source>
        <dbReference type="Pfam" id="PF13622"/>
    </source>
</evidence>
<dbReference type="AlphaFoldDB" id="A0A0U1DIB0"/>
<keyword evidence="3" id="KW-1185">Reference proteome</keyword>
<dbReference type="InterPro" id="IPR042171">
    <property type="entry name" value="Acyl-CoA_hotdog"/>
</dbReference>
<evidence type="ECO:0000313" key="2">
    <source>
        <dbReference type="EMBL" id="CQD16855.1"/>
    </source>
</evidence>
<dbReference type="Gene3D" id="2.40.160.210">
    <property type="entry name" value="Acyl-CoA thioesterase, double hotdog domain"/>
    <property type="match status" value="1"/>
</dbReference>
<sequence>MTHPFDDAIRLDATGTHVRRGRTHPEWANMVGPFGGITAAAVLHAIESHPDRRGEPLALTVNYAAPIADGGFEISLRAARTNRSNQHWETTSSCAPRTPTASVAATSTRAHRCGHGMACCRRPHQVVHFKG</sequence>
<reference evidence="3" key="1">
    <citation type="submission" date="2015-03" db="EMBL/GenBank/DDBJ databases">
        <authorList>
            <person name="Urmite Genomes"/>
        </authorList>
    </citation>
    <scope>NUCLEOTIDE SEQUENCE [LARGE SCALE GENOMIC DNA]</scope>
    <source>
        <strain evidence="3">CSUR P1344</strain>
    </source>
</reference>
<name>A0A0U1DIB0_9MYCO</name>
<dbReference type="EMBL" id="CTEC01000002">
    <property type="protein sequence ID" value="CQD16855.1"/>
    <property type="molecule type" value="Genomic_DNA"/>
</dbReference>
<gene>
    <name evidence="2" type="ORF">BN000_03596</name>
</gene>
<feature type="domain" description="Acyl-CoA thioesterase-like N-terminal HotDog" evidence="1">
    <location>
        <begin position="25"/>
        <end position="104"/>
    </location>
</feature>
<dbReference type="InterPro" id="IPR049449">
    <property type="entry name" value="TesB_ACOT8-like_N"/>
</dbReference>
<proteinExistence type="predicted"/>
<accession>A0A0U1DIB0</accession>
<protein>
    <recommendedName>
        <fullName evidence="1">Acyl-CoA thioesterase-like N-terminal HotDog domain-containing protein</fullName>
    </recommendedName>
</protein>
<dbReference type="Proteomes" id="UP000199601">
    <property type="component" value="Unassembled WGS sequence"/>
</dbReference>
<organism evidence="2 3">
    <name type="scientific">Mycobacterium europaeum</name>
    <dbReference type="NCBI Taxonomy" id="761804"/>
    <lineage>
        <taxon>Bacteria</taxon>
        <taxon>Bacillati</taxon>
        <taxon>Actinomycetota</taxon>
        <taxon>Actinomycetes</taxon>
        <taxon>Mycobacteriales</taxon>
        <taxon>Mycobacteriaceae</taxon>
        <taxon>Mycobacterium</taxon>
        <taxon>Mycobacterium simiae complex</taxon>
    </lineage>
</organism>
<evidence type="ECO:0000313" key="3">
    <source>
        <dbReference type="Proteomes" id="UP000199601"/>
    </source>
</evidence>